<keyword evidence="1" id="KW-0472">Membrane</keyword>
<comment type="caution">
    <text evidence="3">The sequence shown here is derived from an EMBL/GenBank/DDBJ whole genome shotgun (WGS) entry which is preliminary data.</text>
</comment>
<proteinExistence type="predicted"/>
<dbReference type="EMBL" id="BSEC01000001">
    <property type="protein sequence ID" value="GLI92320.1"/>
    <property type="molecule type" value="Genomic_DNA"/>
</dbReference>
<protein>
    <recommendedName>
        <fullName evidence="5">Transmembrane protein</fullName>
    </recommendedName>
</protein>
<sequence>MKTISKIITGTIAALALASTVAATPASAGGYYRYHSGPDAGAIAGAAVAGMAVGAIVGAAASQPNYYSGYEYPAYGYGPGYGYAPAYGYGYGW</sequence>
<evidence type="ECO:0000313" key="4">
    <source>
        <dbReference type="Proteomes" id="UP001144323"/>
    </source>
</evidence>
<reference evidence="3" key="1">
    <citation type="journal article" date="2023" name="Int. J. Syst. Evol. Microbiol.">
        <title>Methylocystis iwaonis sp. nov., a type II methane-oxidizing bacterium from surface soil of a rice paddy field in Japan, and emended description of the genus Methylocystis (ex Whittenbury et al. 1970) Bowman et al. 1993.</title>
        <authorList>
            <person name="Kaise H."/>
            <person name="Sawadogo J.B."/>
            <person name="Alam M.S."/>
            <person name="Ueno C."/>
            <person name="Dianou D."/>
            <person name="Shinjo R."/>
            <person name="Asakawa S."/>
        </authorList>
    </citation>
    <scope>NUCLEOTIDE SEQUENCE</scope>
    <source>
        <strain evidence="3">LMG27198</strain>
    </source>
</reference>
<name>A0A9W6GSY1_9HYPH</name>
<feature type="chain" id="PRO_5040931762" description="Transmembrane protein" evidence="2">
    <location>
        <begin position="29"/>
        <end position="93"/>
    </location>
</feature>
<dbReference type="Proteomes" id="UP001144323">
    <property type="component" value="Unassembled WGS sequence"/>
</dbReference>
<accession>A0A9W6GSY1</accession>
<feature type="signal peptide" evidence="2">
    <location>
        <begin position="1"/>
        <end position="28"/>
    </location>
</feature>
<dbReference type="RefSeq" id="WP_281801464.1">
    <property type="nucleotide sequence ID" value="NZ_BSEC01000001.1"/>
</dbReference>
<dbReference type="AlphaFoldDB" id="A0A9W6GSY1"/>
<evidence type="ECO:0000313" key="3">
    <source>
        <dbReference type="EMBL" id="GLI92320.1"/>
    </source>
</evidence>
<evidence type="ECO:0000256" key="2">
    <source>
        <dbReference type="SAM" id="SignalP"/>
    </source>
</evidence>
<feature type="transmembrane region" description="Helical" evidence="1">
    <location>
        <begin position="42"/>
        <end position="61"/>
    </location>
</feature>
<evidence type="ECO:0008006" key="5">
    <source>
        <dbReference type="Google" id="ProtNLM"/>
    </source>
</evidence>
<keyword evidence="1" id="KW-1133">Transmembrane helix</keyword>
<keyword evidence="2" id="KW-0732">Signal</keyword>
<keyword evidence="1" id="KW-0812">Transmembrane</keyword>
<organism evidence="3 4">
    <name type="scientific">Methylocystis echinoides</name>
    <dbReference type="NCBI Taxonomy" id="29468"/>
    <lineage>
        <taxon>Bacteria</taxon>
        <taxon>Pseudomonadati</taxon>
        <taxon>Pseudomonadota</taxon>
        <taxon>Alphaproteobacteria</taxon>
        <taxon>Hyphomicrobiales</taxon>
        <taxon>Methylocystaceae</taxon>
        <taxon>Methylocystis</taxon>
    </lineage>
</organism>
<evidence type="ECO:0000256" key="1">
    <source>
        <dbReference type="SAM" id="Phobius"/>
    </source>
</evidence>
<gene>
    <name evidence="3" type="ORF">LMG27198_13120</name>
</gene>
<keyword evidence="4" id="KW-1185">Reference proteome</keyword>